<evidence type="ECO:0000256" key="1">
    <source>
        <dbReference type="ARBA" id="ARBA00006484"/>
    </source>
</evidence>
<proteinExistence type="inferred from homology"/>
<dbReference type="NCBIfam" id="NF006776">
    <property type="entry name" value="PRK09291.1"/>
    <property type="match status" value="1"/>
</dbReference>
<dbReference type="CDD" id="cd05374">
    <property type="entry name" value="17beta-HSD-like_SDR_c"/>
    <property type="match status" value="1"/>
</dbReference>
<dbReference type="Proteomes" id="UP000467214">
    <property type="component" value="Unassembled WGS sequence"/>
</dbReference>
<evidence type="ECO:0000256" key="3">
    <source>
        <dbReference type="RuleBase" id="RU000363"/>
    </source>
</evidence>
<dbReference type="InterPro" id="IPR036291">
    <property type="entry name" value="NAD(P)-bd_dom_sf"/>
</dbReference>
<dbReference type="PRINTS" id="PR00081">
    <property type="entry name" value="GDHRDH"/>
</dbReference>
<name>A0A845BMB6_9NEIS</name>
<dbReference type="AlphaFoldDB" id="A0A845BMB6"/>
<keyword evidence="2" id="KW-0560">Oxidoreductase</keyword>
<dbReference type="PANTHER" id="PTHR42901:SF1">
    <property type="entry name" value="ALCOHOL DEHYDROGENASE"/>
    <property type="match status" value="1"/>
</dbReference>
<dbReference type="GO" id="GO:0016491">
    <property type="term" value="F:oxidoreductase activity"/>
    <property type="evidence" value="ECO:0007669"/>
    <property type="project" value="UniProtKB-KW"/>
</dbReference>
<evidence type="ECO:0000256" key="2">
    <source>
        <dbReference type="ARBA" id="ARBA00023002"/>
    </source>
</evidence>
<sequence length="265" mass="29268">MAKKILITGAGSGLGKGCALGLATEGHQVIAAVELWSQVTLLRAEAQAAGLNTMNVIKLDVCDESDRTYVERFDIDILVNNAGIGETGPIAEIPHERIRKVFEVNVFGSLALAQLFAKKFVKRGSGKIVFVSSMAGVSTYPYLGPYNASKHALEAIAQCMASELKEFGVQVCTINPGAYRTGFNDRMYETFEHWYDPARNFTPEKPLREIQAAIAAPVGQEDPQTMIDLMVKTIPAEHHKFRTMIPASVEQWCKDYQARIWDDEI</sequence>
<dbReference type="PANTHER" id="PTHR42901">
    <property type="entry name" value="ALCOHOL DEHYDROGENASE"/>
    <property type="match status" value="1"/>
</dbReference>
<dbReference type="Pfam" id="PF00106">
    <property type="entry name" value="adh_short"/>
    <property type="match status" value="1"/>
</dbReference>
<keyword evidence="5" id="KW-1185">Reference proteome</keyword>
<comment type="similarity">
    <text evidence="1 3">Belongs to the short-chain dehydrogenases/reductases (SDR) family.</text>
</comment>
<dbReference type="Gene3D" id="3.40.50.720">
    <property type="entry name" value="NAD(P)-binding Rossmann-like Domain"/>
    <property type="match status" value="1"/>
</dbReference>
<dbReference type="InterPro" id="IPR020904">
    <property type="entry name" value="Sc_DH/Rdtase_CS"/>
</dbReference>
<evidence type="ECO:0000313" key="5">
    <source>
        <dbReference type="Proteomes" id="UP000467214"/>
    </source>
</evidence>
<reference evidence="4 5" key="1">
    <citation type="submission" date="2019-12" db="EMBL/GenBank/DDBJ databases">
        <title>Neisseriaceae gen. nov. sp. Genome sequencing and assembly.</title>
        <authorList>
            <person name="Liu Z."/>
            <person name="Li A."/>
        </authorList>
    </citation>
    <scope>NUCLEOTIDE SEQUENCE [LARGE SCALE GENOMIC DNA]</scope>
    <source>
        <strain evidence="4 5">B2N2-7</strain>
    </source>
</reference>
<accession>A0A845BMB6</accession>
<gene>
    <name evidence="4" type="ORF">GQF02_12415</name>
</gene>
<organism evidence="4 5">
    <name type="scientific">Craterilacuibacter sinensis</name>
    <dbReference type="NCBI Taxonomy" id="2686017"/>
    <lineage>
        <taxon>Bacteria</taxon>
        <taxon>Pseudomonadati</taxon>
        <taxon>Pseudomonadota</taxon>
        <taxon>Betaproteobacteria</taxon>
        <taxon>Neisseriales</taxon>
        <taxon>Neisseriaceae</taxon>
        <taxon>Craterilacuibacter</taxon>
    </lineage>
</organism>
<dbReference type="PRINTS" id="PR00080">
    <property type="entry name" value="SDRFAMILY"/>
</dbReference>
<dbReference type="EMBL" id="WSSB01000012">
    <property type="protein sequence ID" value="MXR37777.1"/>
    <property type="molecule type" value="Genomic_DNA"/>
</dbReference>
<dbReference type="PROSITE" id="PS00061">
    <property type="entry name" value="ADH_SHORT"/>
    <property type="match status" value="1"/>
</dbReference>
<protein>
    <submittedName>
        <fullName evidence="4">SDR family oxidoreductase</fullName>
    </submittedName>
</protein>
<comment type="caution">
    <text evidence="4">The sequence shown here is derived from an EMBL/GenBank/DDBJ whole genome shotgun (WGS) entry which is preliminary data.</text>
</comment>
<dbReference type="RefSeq" id="WP_160797569.1">
    <property type="nucleotide sequence ID" value="NZ_WSSB01000012.1"/>
</dbReference>
<dbReference type="InterPro" id="IPR002347">
    <property type="entry name" value="SDR_fam"/>
</dbReference>
<dbReference type="SUPFAM" id="SSF51735">
    <property type="entry name" value="NAD(P)-binding Rossmann-fold domains"/>
    <property type="match status" value="1"/>
</dbReference>
<evidence type="ECO:0000313" key="4">
    <source>
        <dbReference type="EMBL" id="MXR37777.1"/>
    </source>
</evidence>